<feature type="compositionally biased region" description="Polar residues" evidence="3">
    <location>
        <begin position="1"/>
        <end position="10"/>
    </location>
</feature>
<dbReference type="InterPro" id="IPR002347">
    <property type="entry name" value="SDR_fam"/>
</dbReference>
<proteinExistence type="inferred from homology"/>
<evidence type="ECO:0000313" key="5">
    <source>
        <dbReference type="Proteomes" id="UP000570361"/>
    </source>
</evidence>
<dbReference type="CDD" id="cd05355">
    <property type="entry name" value="SDR_c1"/>
    <property type="match status" value="1"/>
</dbReference>
<dbReference type="NCBIfam" id="NF005559">
    <property type="entry name" value="PRK07231.1"/>
    <property type="match status" value="1"/>
</dbReference>
<dbReference type="PRINTS" id="PR00081">
    <property type="entry name" value="GDHRDH"/>
</dbReference>
<dbReference type="PRINTS" id="PR00080">
    <property type="entry name" value="SDRFAMILY"/>
</dbReference>
<dbReference type="PANTHER" id="PTHR48107">
    <property type="entry name" value="NADPH-DEPENDENT ALDEHYDE REDUCTASE-LIKE PROTEIN, CHLOROPLASTIC-RELATED"/>
    <property type="match status" value="1"/>
</dbReference>
<accession>A0A7W5AWB6</accession>
<evidence type="ECO:0000256" key="2">
    <source>
        <dbReference type="ARBA" id="ARBA00023002"/>
    </source>
</evidence>
<keyword evidence="5" id="KW-1185">Reference proteome</keyword>
<dbReference type="FunFam" id="3.40.50.720:FF:000084">
    <property type="entry name" value="Short-chain dehydrogenase reductase"/>
    <property type="match status" value="1"/>
</dbReference>
<dbReference type="EMBL" id="JACHXK010000003">
    <property type="protein sequence ID" value="MBB3109867.1"/>
    <property type="molecule type" value="Genomic_DNA"/>
</dbReference>
<dbReference type="AlphaFoldDB" id="A0A7W5AWB6"/>
<dbReference type="PROSITE" id="PS00061">
    <property type="entry name" value="ADH_SHORT"/>
    <property type="match status" value="1"/>
</dbReference>
<dbReference type="Proteomes" id="UP000570361">
    <property type="component" value="Unassembled WGS sequence"/>
</dbReference>
<protein>
    <submittedName>
        <fullName evidence="4">NAD(P)-dependent dehydrogenase (Short-subunit alcohol dehydrogenase family)</fullName>
    </submittedName>
</protein>
<organism evidence="4 5">
    <name type="scientific">Paenibacillus phyllosphaerae</name>
    <dbReference type="NCBI Taxonomy" id="274593"/>
    <lineage>
        <taxon>Bacteria</taxon>
        <taxon>Bacillati</taxon>
        <taxon>Bacillota</taxon>
        <taxon>Bacilli</taxon>
        <taxon>Bacillales</taxon>
        <taxon>Paenibacillaceae</taxon>
        <taxon>Paenibacillus</taxon>
    </lineage>
</organism>
<dbReference type="GO" id="GO:0016614">
    <property type="term" value="F:oxidoreductase activity, acting on CH-OH group of donors"/>
    <property type="evidence" value="ECO:0007669"/>
    <property type="project" value="UniProtKB-ARBA"/>
</dbReference>
<dbReference type="PANTHER" id="PTHR48107:SF16">
    <property type="entry name" value="NADPH-DEPENDENT ALDEHYDE REDUCTASE 1, CHLOROPLASTIC"/>
    <property type="match status" value="1"/>
</dbReference>
<feature type="region of interest" description="Disordered" evidence="3">
    <location>
        <begin position="1"/>
        <end position="51"/>
    </location>
</feature>
<comment type="similarity">
    <text evidence="1">Belongs to the short-chain dehydrogenases/reductases (SDR) family.</text>
</comment>
<dbReference type="Pfam" id="PF13561">
    <property type="entry name" value="adh_short_C2"/>
    <property type="match status" value="1"/>
</dbReference>
<dbReference type="NCBIfam" id="NF005214">
    <property type="entry name" value="PRK06701.1"/>
    <property type="match status" value="1"/>
</dbReference>
<dbReference type="InterPro" id="IPR036291">
    <property type="entry name" value="NAD(P)-bd_dom_sf"/>
</dbReference>
<gene>
    <name evidence="4" type="ORF">FHS18_001930</name>
</gene>
<dbReference type="RefSeq" id="WP_183599347.1">
    <property type="nucleotide sequence ID" value="NZ_JACHXK010000003.1"/>
</dbReference>
<sequence>MSEQNAQQKKVPQPQDGPQRPTELPAQHQNQQPGIESEMNPRPLFDNPSYAAAGKLKGKSAIITGGDSGIGRAVAVTFAKEGADVAIVYLSEDNDAQETKRLVEEKGVRCLLFAGDIGNPAFAKQAVEETVKQFGKLDIVINNAAEQHPQQKLEQITPQQLERTFKTNVFGMFYLTQAAMPHLQAGASIINTASITAYKGNPTLLDYSSTKGAVVSFTRALSQNVAAQGIRVNAVAPGPIWTPLIPSTFDEQQVAQFGADTPLGRVGQPDELAPAYVYLASGDSSYVSGQVLHVNGGEVVNG</sequence>
<dbReference type="Gene3D" id="3.40.50.720">
    <property type="entry name" value="NAD(P)-binding Rossmann-like Domain"/>
    <property type="match status" value="1"/>
</dbReference>
<dbReference type="GO" id="GO:0008206">
    <property type="term" value="P:bile acid metabolic process"/>
    <property type="evidence" value="ECO:0007669"/>
    <property type="project" value="UniProtKB-ARBA"/>
</dbReference>
<evidence type="ECO:0000313" key="4">
    <source>
        <dbReference type="EMBL" id="MBB3109867.1"/>
    </source>
</evidence>
<dbReference type="InterPro" id="IPR020904">
    <property type="entry name" value="Sc_DH/Rdtase_CS"/>
</dbReference>
<dbReference type="SUPFAM" id="SSF51735">
    <property type="entry name" value="NAD(P)-binding Rossmann-fold domains"/>
    <property type="match status" value="1"/>
</dbReference>
<comment type="caution">
    <text evidence="4">The sequence shown here is derived from an EMBL/GenBank/DDBJ whole genome shotgun (WGS) entry which is preliminary data.</text>
</comment>
<reference evidence="4 5" key="1">
    <citation type="submission" date="2020-08" db="EMBL/GenBank/DDBJ databases">
        <title>Genomic Encyclopedia of Type Strains, Phase III (KMG-III): the genomes of soil and plant-associated and newly described type strains.</title>
        <authorList>
            <person name="Whitman W."/>
        </authorList>
    </citation>
    <scope>NUCLEOTIDE SEQUENCE [LARGE SCALE GENOMIC DNA]</scope>
    <source>
        <strain evidence="4 5">CECT 5862</strain>
    </source>
</reference>
<evidence type="ECO:0000256" key="1">
    <source>
        <dbReference type="ARBA" id="ARBA00006484"/>
    </source>
</evidence>
<keyword evidence="2" id="KW-0560">Oxidoreductase</keyword>
<evidence type="ECO:0000256" key="3">
    <source>
        <dbReference type="SAM" id="MobiDB-lite"/>
    </source>
</evidence>
<name>A0A7W5AWB6_9BACL</name>